<reference evidence="14 15" key="1">
    <citation type="submission" date="2015-12" db="EMBL/GenBank/DDBJ databases">
        <title>The genome of Folsomia candida.</title>
        <authorList>
            <person name="Faddeeva A."/>
            <person name="Derks M.F."/>
            <person name="Anvar Y."/>
            <person name="Smit S."/>
            <person name="Van Straalen N."/>
            <person name="Roelofs D."/>
        </authorList>
    </citation>
    <scope>NUCLEOTIDE SEQUENCE [LARGE SCALE GENOMIC DNA]</scope>
    <source>
        <strain evidence="14 15">VU population</strain>
        <tissue evidence="14">Whole body</tissue>
    </source>
</reference>
<dbReference type="EC" id="3.1.4.53" evidence="4"/>
<feature type="domain" description="PDEase" evidence="13">
    <location>
        <begin position="607"/>
        <end position="953"/>
    </location>
</feature>
<feature type="active site" description="Proton donor" evidence="8">
    <location>
        <position position="683"/>
    </location>
</feature>
<evidence type="ECO:0000256" key="2">
    <source>
        <dbReference type="ARBA" id="ARBA00004703"/>
    </source>
</evidence>
<dbReference type="AlphaFoldDB" id="A0A226E0K5"/>
<dbReference type="SUPFAM" id="SSF55785">
    <property type="entry name" value="PYP-like sensor domain (PAS domain)"/>
    <property type="match status" value="1"/>
</dbReference>
<sequence length="985" mass="109714">MGCSPSTPSSETAPDDGDDTHDDHRAQDGGGKSSLKLKFSSPEEDNIQPCYSGSGLPITFRTPSNTNIVLNASSSSTPFVRMIDQQRYFDKPEPGCRGVGNLVRLGPMSIFRSTPIRLSLIFPKEDSLHNGILAGCDRLAWEPGVRLTSIPDQLSYLGHDPFGINLLLLDYRQPKLLPLNILPVIRSLKDENSTLVVVAFVKKNSLDKCESVICNLQDYGVDWVETDCGLTSSNHWHHQLAQYERCFLLPALKLGSAKTLLVALDQCRDMIQITDSSHRIQFVNRAYERLMGYSCEEITGCDFHELQTRGGGGHHNSLTMEPDVQGRNDANSPTTLNTGGRVSPAGAAVATTSQQGQHHGHPLPPPFHDHLLQEISHGKEWEGNYMYNPKAGDPIFLNSKVLPFNVNLNLNPSVNPTGNANYASSSPTSDILAGMTKCKLGSTHYIYVSDVPSVYAEKGASSEVGSNQDVGYPMPRGSLKSLRKASYDIKSISNDSSILRRQSLAKLHSLTIEAPITKVINIIAAAQQNCPLYIAQALEKVLEILRTTELYSPQFFEGGSKIKSDDPLTTDLLGALLSQGPRLSTTGRRSSNENTASRLAPRPSLPDIAEAPTSLQKLLETEERWSFDVILLEEITEKRPLVWLGMTIFARFGVAQVLQTDEATLRNWLTLIEANYHTTNSYHNSTHAADVMQATAYFLSTERLKGFLEPLDEVIALIAAVVHDVDHPGKTSPYLINSQQDLALLYNDLSVLESHHAAFTFKLTLSDARVNIFANLEPDLFKIVRQSLIDMVLATEMNKHFEHLSKFVNVFTKPFLREDNQCGGQSDHTPLTPTEPDISTLITPENVVLIKRMLIKCADVGNPTRPLKQCVEWSKRIAEEYFRQTEEELARGLPPVMPMFDRASCSIPKSQTGFVDYFVADMYEAWDAFIDVPEVIEHMKYNYDYWKEQDKLGLRDATLNETYLQKYPQPVSRFVSLRSLEQSQL</sequence>
<evidence type="ECO:0000313" key="14">
    <source>
        <dbReference type="EMBL" id="OXA51285.1"/>
    </source>
</evidence>
<keyword evidence="6" id="KW-0378">Hydrolase</keyword>
<dbReference type="InterPro" id="IPR023088">
    <property type="entry name" value="PDEase"/>
</dbReference>
<feature type="binding site" evidence="10">
    <location>
        <position position="859"/>
    </location>
    <ligand>
        <name>Zn(2+)</name>
        <dbReference type="ChEBI" id="CHEBI:29105"/>
        <label>1</label>
    </ligand>
</feature>
<dbReference type="GO" id="GO:0007165">
    <property type="term" value="P:signal transduction"/>
    <property type="evidence" value="ECO:0007669"/>
    <property type="project" value="InterPro"/>
</dbReference>
<keyword evidence="7" id="KW-0114">cAMP</keyword>
<evidence type="ECO:0000256" key="7">
    <source>
        <dbReference type="ARBA" id="ARBA00023149"/>
    </source>
</evidence>
<dbReference type="UniPathway" id="UPA00762">
    <property type="reaction ID" value="UER00747"/>
</dbReference>
<dbReference type="PROSITE" id="PS51845">
    <property type="entry name" value="PDEASE_I_2"/>
    <property type="match status" value="1"/>
</dbReference>
<evidence type="ECO:0000259" key="13">
    <source>
        <dbReference type="PROSITE" id="PS51845"/>
    </source>
</evidence>
<dbReference type="InterPro" id="IPR035965">
    <property type="entry name" value="PAS-like_dom_sf"/>
</dbReference>
<evidence type="ECO:0000256" key="3">
    <source>
        <dbReference type="ARBA" id="ARBA00006437"/>
    </source>
</evidence>
<evidence type="ECO:0000256" key="10">
    <source>
        <dbReference type="PIRSR" id="PIRSR623088-3"/>
    </source>
</evidence>
<dbReference type="InterPro" id="IPR036971">
    <property type="entry name" value="PDEase_catalytic_dom_sf"/>
</dbReference>
<feature type="region of interest" description="Disordered" evidence="11">
    <location>
        <begin position="1"/>
        <end position="48"/>
    </location>
</feature>
<comment type="similarity">
    <text evidence="3">Belongs to the cyclic nucleotide phosphodiesterase family. PDE8 subfamily.</text>
</comment>
<feature type="region of interest" description="Disordered" evidence="11">
    <location>
        <begin position="581"/>
        <end position="608"/>
    </location>
</feature>
<dbReference type="PANTHER" id="PTHR11347">
    <property type="entry name" value="CYCLIC NUCLEOTIDE PHOSPHODIESTERASE"/>
    <property type="match status" value="1"/>
</dbReference>
<dbReference type="SMART" id="SM00471">
    <property type="entry name" value="HDc"/>
    <property type="match status" value="1"/>
</dbReference>
<evidence type="ECO:0000256" key="11">
    <source>
        <dbReference type="SAM" id="MobiDB-lite"/>
    </source>
</evidence>
<evidence type="ECO:0000256" key="9">
    <source>
        <dbReference type="PIRSR" id="PIRSR623088-2"/>
    </source>
</evidence>
<feature type="binding site" evidence="9">
    <location>
        <position position="724"/>
    </location>
    <ligand>
        <name>AMP</name>
        <dbReference type="ChEBI" id="CHEBI:456215"/>
    </ligand>
</feature>
<feature type="compositionally biased region" description="Polar residues" evidence="11">
    <location>
        <begin position="581"/>
        <end position="597"/>
    </location>
</feature>
<evidence type="ECO:0000256" key="4">
    <source>
        <dbReference type="ARBA" id="ARBA00012276"/>
    </source>
</evidence>
<dbReference type="EMBL" id="LNIX01000008">
    <property type="protein sequence ID" value="OXA51285.1"/>
    <property type="molecule type" value="Genomic_DNA"/>
</dbReference>
<evidence type="ECO:0000256" key="1">
    <source>
        <dbReference type="ARBA" id="ARBA00001968"/>
    </source>
</evidence>
<evidence type="ECO:0000256" key="6">
    <source>
        <dbReference type="ARBA" id="ARBA00022801"/>
    </source>
</evidence>
<dbReference type="FunFam" id="1.10.1300.10:FF:000002">
    <property type="entry name" value="Phosphodiesterase"/>
    <property type="match status" value="1"/>
</dbReference>
<feature type="binding site" evidence="10">
    <location>
        <position position="687"/>
    </location>
    <ligand>
        <name>Zn(2+)</name>
        <dbReference type="ChEBI" id="CHEBI:29105"/>
        <label>1</label>
    </ligand>
</feature>
<organism evidence="14 15">
    <name type="scientific">Folsomia candida</name>
    <name type="common">Springtail</name>
    <dbReference type="NCBI Taxonomy" id="158441"/>
    <lineage>
        <taxon>Eukaryota</taxon>
        <taxon>Metazoa</taxon>
        <taxon>Ecdysozoa</taxon>
        <taxon>Arthropoda</taxon>
        <taxon>Hexapoda</taxon>
        <taxon>Collembola</taxon>
        <taxon>Entomobryomorpha</taxon>
        <taxon>Isotomoidea</taxon>
        <taxon>Isotomidae</taxon>
        <taxon>Proisotominae</taxon>
        <taxon>Folsomia</taxon>
    </lineage>
</organism>
<gene>
    <name evidence="14" type="ORF">Fcan01_14461</name>
</gene>
<dbReference type="Proteomes" id="UP000198287">
    <property type="component" value="Unassembled WGS sequence"/>
</dbReference>
<feature type="compositionally biased region" description="Polar residues" evidence="11">
    <location>
        <begin position="1"/>
        <end position="11"/>
    </location>
</feature>
<name>A0A226E0K5_FOLCA</name>
<evidence type="ECO:0000256" key="5">
    <source>
        <dbReference type="ARBA" id="ARBA00022723"/>
    </source>
</evidence>
<comment type="caution">
    <text evidence="14">The sequence shown here is derived from an EMBL/GenBank/DDBJ whole genome shotgun (WGS) entry which is preliminary data.</text>
</comment>
<evidence type="ECO:0000313" key="15">
    <source>
        <dbReference type="Proteomes" id="UP000198287"/>
    </source>
</evidence>
<dbReference type="PROSITE" id="PS50112">
    <property type="entry name" value="PAS"/>
    <property type="match status" value="1"/>
</dbReference>
<keyword evidence="5 10" id="KW-0479">Metal-binding</keyword>
<evidence type="ECO:0000256" key="8">
    <source>
        <dbReference type="PIRSR" id="PIRSR623088-1"/>
    </source>
</evidence>
<comment type="pathway">
    <text evidence="2">Purine metabolism; 3',5'-cyclic AMP degradation; AMP from 3',5'-cyclic AMP: step 1/1.</text>
</comment>
<dbReference type="GO" id="GO:0046872">
    <property type="term" value="F:metal ion binding"/>
    <property type="evidence" value="ECO:0007669"/>
    <property type="project" value="UniProtKB-KW"/>
</dbReference>
<protein>
    <recommendedName>
        <fullName evidence="4">3',5'-cyclic-AMP phosphodiesterase</fullName>
        <ecNumber evidence="4">3.1.4.53</ecNumber>
    </recommendedName>
</protein>
<dbReference type="Gene3D" id="1.10.1300.10">
    <property type="entry name" value="3'5'-cyclic nucleotide phosphodiesterase, catalytic domain"/>
    <property type="match status" value="1"/>
</dbReference>
<feature type="binding site" evidence="9">
    <location>
        <begin position="683"/>
        <end position="687"/>
    </location>
    <ligand>
        <name>AMP</name>
        <dbReference type="ChEBI" id="CHEBI:456215"/>
    </ligand>
</feature>
<feature type="binding site" evidence="10">
    <location>
        <position position="723"/>
    </location>
    <ligand>
        <name>Zn(2+)</name>
        <dbReference type="ChEBI" id="CHEBI:29105"/>
        <label>1</label>
    </ligand>
</feature>
<accession>A0A226E0K5</accession>
<feature type="compositionally biased region" description="Polar residues" evidence="11">
    <location>
        <begin position="328"/>
        <end position="340"/>
    </location>
</feature>
<feature type="region of interest" description="Disordered" evidence="11">
    <location>
        <begin position="312"/>
        <end position="362"/>
    </location>
</feature>
<dbReference type="GO" id="GO:0004115">
    <property type="term" value="F:3',5'-cyclic-AMP phosphodiesterase activity"/>
    <property type="evidence" value="ECO:0007669"/>
    <property type="project" value="UniProtKB-EC"/>
</dbReference>
<dbReference type="CDD" id="cd00130">
    <property type="entry name" value="PAS"/>
    <property type="match status" value="1"/>
</dbReference>
<dbReference type="STRING" id="158441.A0A226E0K5"/>
<comment type="cofactor">
    <cofactor evidence="1">
        <name>a divalent metal cation</name>
        <dbReference type="ChEBI" id="CHEBI:60240"/>
    </cofactor>
</comment>
<dbReference type="InterPro" id="IPR002073">
    <property type="entry name" value="PDEase_catalytic_dom"/>
</dbReference>
<feature type="domain" description="PAS" evidence="12">
    <location>
        <begin position="256"/>
        <end position="300"/>
    </location>
</feature>
<dbReference type="InterPro" id="IPR003607">
    <property type="entry name" value="HD/PDEase_dom"/>
</dbReference>
<dbReference type="NCBIfam" id="TIGR00229">
    <property type="entry name" value="sensory_box"/>
    <property type="match status" value="1"/>
</dbReference>
<dbReference type="PRINTS" id="PR00387">
    <property type="entry name" value="PDIESTERASE1"/>
</dbReference>
<feature type="binding site" evidence="9">
    <location>
        <position position="911"/>
    </location>
    <ligand>
        <name>AMP</name>
        <dbReference type="ChEBI" id="CHEBI:456215"/>
    </ligand>
</feature>
<keyword evidence="15" id="KW-1185">Reference proteome</keyword>
<dbReference type="GO" id="GO:0006198">
    <property type="term" value="P:cAMP catabolic process"/>
    <property type="evidence" value="ECO:0007669"/>
    <property type="project" value="UniProtKB-UniPathway"/>
</dbReference>
<dbReference type="OrthoDB" id="189220at2759"/>
<dbReference type="CDD" id="cd00077">
    <property type="entry name" value="HDc"/>
    <property type="match status" value="1"/>
</dbReference>
<feature type="binding site" evidence="10">
    <location>
        <position position="724"/>
    </location>
    <ligand>
        <name>Zn(2+)</name>
        <dbReference type="ChEBI" id="CHEBI:29105"/>
        <label>1</label>
    </ligand>
</feature>
<feature type="binding site" evidence="10">
    <location>
        <position position="724"/>
    </location>
    <ligand>
        <name>Zn(2+)</name>
        <dbReference type="ChEBI" id="CHEBI:29105"/>
        <label>2</label>
    </ligand>
</feature>
<proteinExistence type="inferred from homology"/>
<dbReference type="SUPFAM" id="SSF109604">
    <property type="entry name" value="HD-domain/PDEase-like"/>
    <property type="match status" value="1"/>
</dbReference>
<evidence type="ECO:0000259" key="12">
    <source>
        <dbReference type="PROSITE" id="PS50112"/>
    </source>
</evidence>
<dbReference type="Pfam" id="PF00233">
    <property type="entry name" value="PDEase_I"/>
    <property type="match status" value="1"/>
</dbReference>
<dbReference type="Gene3D" id="3.30.450.20">
    <property type="entry name" value="PAS domain"/>
    <property type="match status" value="1"/>
</dbReference>
<feature type="binding site" evidence="9">
    <location>
        <position position="859"/>
    </location>
    <ligand>
        <name>AMP</name>
        <dbReference type="ChEBI" id="CHEBI:456215"/>
    </ligand>
</feature>
<dbReference type="InterPro" id="IPR000014">
    <property type="entry name" value="PAS"/>
</dbReference>